<dbReference type="PANTHER" id="PTHR36450">
    <property type="entry name" value="THIOREDOXIN"/>
    <property type="match status" value="1"/>
</dbReference>
<name>A0A641XZY6_BACOV</name>
<dbReference type="NCBIfam" id="TIGR00412">
    <property type="entry name" value="redox_disulf_2"/>
    <property type="match status" value="1"/>
</dbReference>
<dbReference type="InterPro" id="IPR036249">
    <property type="entry name" value="Thioredoxin-like_sf"/>
</dbReference>
<feature type="domain" description="Thioredoxin-like fold" evidence="1">
    <location>
        <begin position="36"/>
        <end position="108"/>
    </location>
</feature>
<reference evidence="2" key="1">
    <citation type="journal article" date="2019" name="Nat. Med.">
        <title>A library of human gut bacterial isolates paired with longitudinal multiomics data enables mechanistic microbiome research.</title>
        <authorList>
            <person name="Poyet M."/>
            <person name="Groussin M."/>
            <person name="Gibbons S.M."/>
            <person name="Avila-Pacheco J."/>
            <person name="Jiang X."/>
            <person name="Kearney S.M."/>
            <person name="Perrotta A.R."/>
            <person name="Berdy B."/>
            <person name="Zhao S."/>
            <person name="Lieberman T.D."/>
            <person name="Swanson P.K."/>
            <person name="Smith M."/>
            <person name="Roesemann S."/>
            <person name="Alexander J.E."/>
            <person name="Rich S.A."/>
            <person name="Livny J."/>
            <person name="Vlamakis H."/>
            <person name="Clish C."/>
            <person name="Bullock K."/>
            <person name="Deik A."/>
            <person name="Scott J."/>
            <person name="Pierce K.A."/>
            <person name="Xavier R.J."/>
            <person name="Alm E.J."/>
        </authorList>
    </citation>
    <scope>NUCLEOTIDE SEQUENCE</scope>
    <source>
        <strain evidence="2">BIOML-A68</strain>
    </source>
</reference>
<dbReference type="Gene3D" id="3.40.30.10">
    <property type="entry name" value="Glutaredoxin"/>
    <property type="match status" value="1"/>
</dbReference>
<proteinExistence type="predicted"/>
<dbReference type="InterPro" id="IPR005243">
    <property type="entry name" value="THIRX-like_proc"/>
</dbReference>
<dbReference type="SUPFAM" id="SSF52833">
    <property type="entry name" value="Thioredoxin-like"/>
    <property type="match status" value="1"/>
</dbReference>
<gene>
    <name evidence="2" type="ORF">F3C73_26460</name>
</gene>
<dbReference type="AlphaFoldDB" id="A0A641XZY6"/>
<dbReference type="InterPro" id="IPR012336">
    <property type="entry name" value="Thioredoxin-like_fold"/>
</dbReference>
<dbReference type="Pfam" id="PF13192">
    <property type="entry name" value="Thioredoxin_3"/>
    <property type="match status" value="1"/>
</dbReference>
<evidence type="ECO:0000313" key="2">
    <source>
        <dbReference type="EMBL" id="KAA4397618.1"/>
    </source>
</evidence>
<dbReference type="EMBL" id="VWHP01000075">
    <property type="protein sequence ID" value="KAA4397618.1"/>
    <property type="molecule type" value="Genomic_DNA"/>
</dbReference>
<accession>A0A641XZY6</accession>
<sequence length="110" mass="12006">MKLFGKKKETKSCCCGGNCTSETMQNAENKKQEQGIKILGSGCAKCMELEKATRTAISELQLDYEIEHITDFAEIASYGVMSTPALVFNGEVISYGKVLTVDEVKALLSK</sequence>
<organism evidence="2">
    <name type="scientific">Bacteroides ovatus</name>
    <dbReference type="NCBI Taxonomy" id="28116"/>
    <lineage>
        <taxon>Bacteria</taxon>
        <taxon>Pseudomonadati</taxon>
        <taxon>Bacteroidota</taxon>
        <taxon>Bacteroidia</taxon>
        <taxon>Bacteroidales</taxon>
        <taxon>Bacteroidaceae</taxon>
        <taxon>Bacteroides</taxon>
    </lineage>
</organism>
<dbReference type="PANTHER" id="PTHR36450:SF1">
    <property type="entry name" value="THIOREDOXIN"/>
    <property type="match status" value="1"/>
</dbReference>
<comment type="caution">
    <text evidence="2">The sequence shown here is derived from an EMBL/GenBank/DDBJ whole genome shotgun (WGS) entry which is preliminary data.</text>
</comment>
<protein>
    <submittedName>
        <fullName evidence="2">Thioredoxin family protein</fullName>
    </submittedName>
</protein>
<evidence type="ECO:0000259" key="1">
    <source>
        <dbReference type="Pfam" id="PF13192"/>
    </source>
</evidence>